<reference evidence="2" key="3">
    <citation type="submission" date="2020-06" db="EMBL/GenBank/DDBJ databases">
        <title>Helianthus annuus Genome sequencing and assembly Release 2.</title>
        <authorList>
            <person name="Gouzy J."/>
            <person name="Langlade N."/>
            <person name="Munos S."/>
        </authorList>
    </citation>
    <scope>NUCLEOTIDE SEQUENCE</scope>
    <source>
        <tissue evidence="2">Leaves</tissue>
    </source>
</reference>
<dbReference type="InterPro" id="IPR001810">
    <property type="entry name" value="F-box_dom"/>
</dbReference>
<dbReference type="InParanoid" id="A0A251VDU5"/>
<evidence type="ECO:0000313" key="4">
    <source>
        <dbReference type="Proteomes" id="UP000215914"/>
    </source>
</evidence>
<sequence>MASSETLRHCGTAATIDIIGEDLLHNIFSRLPATSFASAACVNRSWNLVCERVLSRPKLASACSSNDSLEVAVKDVVDKVLSEPIRPHFAIASIGNSFIQDYDVEESLEEAHYLITKSLGSNIPVITNSTLGIIGRDKFSDEFKEAQWRRGEEDNAIILTVGFLPGIKVTTIPLLMKNPITFMMKKFITDIREFSTSVSGCSSPAAIMMFADQYRVGLIDVAEKMGYAMSQKTVIVGDYSSPFRYLNCPDAWSVGAALVFAVDRNKPSGIGETRFHAVLSSGLSPVGPTYEAASVLEKSNSIWISARREGWGQNIDAETIRNQVYDQLGDRNQNRKLYIGVTKKGKCGQEKVGRMTSLAFYEVRRNNRKYFFVSEKGVNLGDTFRFYHLDSTAARSSVTAISSHLRSFNRRSNNTTGGDKQEVFGGLIFSCCGARFFGGPNIDSSPFLDNFPGVTLGGAFCRRVIGRGVLTLYAKESQEQKAMQCRVQARGGVYFIMSYHQ</sequence>
<feature type="domain" description="F-box" evidence="1">
    <location>
        <begin position="22"/>
        <end position="51"/>
    </location>
</feature>
<dbReference type="OMA" id="AHYLITK"/>
<evidence type="ECO:0000313" key="2">
    <source>
        <dbReference type="EMBL" id="KAF5817135.1"/>
    </source>
</evidence>
<gene>
    <name evidence="3" type="ORF">HannXRQ_Chr02g0034321</name>
    <name evidence="2" type="ORF">HanXRQr2_Chr02g0049461</name>
</gene>
<dbReference type="InterPro" id="IPR036047">
    <property type="entry name" value="F-box-like_dom_sf"/>
</dbReference>
<evidence type="ECO:0000313" key="3">
    <source>
        <dbReference type="EMBL" id="OTG33403.1"/>
    </source>
</evidence>
<dbReference type="Pfam" id="PF12937">
    <property type="entry name" value="F-box-like"/>
    <property type="match status" value="1"/>
</dbReference>
<dbReference type="PANTHER" id="PTHR14939:SF5">
    <property type="entry name" value="F-BOX ONLY PROTEIN 22"/>
    <property type="match status" value="1"/>
</dbReference>
<dbReference type="EMBL" id="MNCJ02000317">
    <property type="protein sequence ID" value="KAF5817135.1"/>
    <property type="molecule type" value="Genomic_DNA"/>
</dbReference>
<dbReference type="FunCoup" id="A0A251VDU5">
    <property type="interactions" value="621"/>
</dbReference>
<protein>
    <submittedName>
        <fullName evidence="2 3">F-box domain-containing protein</fullName>
    </submittedName>
</protein>
<dbReference type="Gramene" id="mRNA:HanXRQr2_Chr02g0049461">
    <property type="protein sequence ID" value="mRNA:HanXRQr2_Chr02g0049461"/>
    <property type="gene ID" value="HanXRQr2_Chr02g0049461"/>
</dbReference>
<dbReference type="SUPFAM" id="SSF81383">
    <property type="entry name" value="F-box domain"/>
    <property type="match status" value="1"/>
</dbReference>
<name>A0A251VDU5_HELAN</name>
<dbReference type="GO" id="GO:0032436">
    <property type="term" value="P:positive regulation of proteasomal ubiquitin-dependent protein catabolic process"/>
    <property type="evidence" value="ECO:0000318"/>
    <property type="project" value="GO_Central"/>
</dbReference>
<dbReference type="EMBL" id="CM007891">
    <property type="protein sequence ID" value="OTG33403.1"/>
    <property type="molecule type" value="Genomic_DNA"/>
</dbReference>
<dbReference type="GO" id="GO:0000209">
    <property type="term" value="P:protein polyubiquitination"/>
    <property type="evidence" value="ECO:0000318"/>
    <property type="project" value="GO_Central"/>
</dbReference>
<dbReference type="PANTHER" id="PTHR14939">
    <property type="entry name" value="F-BOX ONLY PROTEIN 22"/>
    <property type="match status" value="1"/>
</dbReference>
<reference evidence="3" key="2">
    <citation type="submission" date="2017-02" db="EMBL/GenBank/DDBJ databases">
        <title>Sunflower complete genome.</title>
        <authorList>
            <person name="Langlade N."/>
            <person name="Munos S."/>
        </authorList>
    </citation>
    <scope>NUCLEOTIDE SEQUENCE [LARGE SCALE GENOMIC DNA]</scope>
    <source>
        <tissue evidence="3">Leaves</tissue>
    </source>
</reference>
<dbReference type="OrthoDB" id="509497at2759"/>
<evidence type="ECO:0000259" key="1">
    <source>
        <dbReference type="Pfam" id="PF12937"/>
    </source>
</evidence>
<keyword evidence="4" id="KW-1185">Reference proteome</keyword>
<organism evidence="3 4">
    <name type="scientific">Helianthus annuus</name>
    <name type="common">Common sunflower</name>
    <dbReference type="NCBI Taxonomy" id="4232"/>
    <lineage>
        <taxon>Eukaryota</taxon>
        <taxon>Viridiplantae</taxon>
        <taxon>Streptophyta</taxon>
        <taxon>Embryophyta</taxon>
        <taxon>Tracheophyta</taxon>
        <taxon>Spermatophyta</taxon>
        <taxon>Magnoliopsida</taxon>
        <taxon>eudicotyledons</taxon>
        <taxon>Gunneridae</taxon>
        <taxon>Pentapetalae</taxon>
        <taxon>asterids</taxon>
        <taxon>campanulids</taxon>
        <taxon>Asterales</taxon>
        <taxon>Asteraceae</taxon>
        <taxon>Asteroideae</taxon>
        <taxon>Heliantheae alliance</taxon>
        <taxon>Heliantheae</taxon>
        <taxon>Helianthus</taxon>
    </lineage>
</organism>
<dbReference type="Proteomes" id="UP000215914">
    <property type="component" value="Chromosome 2"/>
</dbReference>
<proteinExistence type="predicted"/>
<dbReference type="AlphaFoldDB" id="A0A251VDU5"/>
<dbReference type="Gene3D" id="1.20.1280.50">
    <property type="match status" value="1"/>
</dbReference>
<reference evidence="2 4" key="1">
    <citation type="journal article" date="2017" name="Nature">
        <title>The sunflower genome provides insights into oil metabolism, flowering and Asterid evolution.</title>
        <authorList>
            <person name="Badouin H."/>
            <person name="Gouzy J."/>
            <person name="Grassa C.J."/>
            <person name="Murat F."/>
            <person name="Staton S.E."/>
            <person name="Cottret L."/>
            <person name="Lelandais-Briere C."/>
            <person name="Owens G.L."/>
            <person name="Carrere S."/>
            <person name="Mayjonade B."/>
            <person name="Legrand L."/>
            <person name="Gill N."/>
            <person name="Kane N.C."/>
            <person name="Bowers J.E."/>
            <person name="Hubner S."/>
            <person name="Bellec A."/>
            <person name="Berard A."/>
            <person name="Berges H."/>
            <person name="Blanchet N."/>
            <person name="Boniface M.C."/>
            <person name="Brunel D."/>
            <person name="Catrice O."/>
            <person name="Chaidir N."/>
            <person name="Claudel C."/>
            <person name="Donnadieu C."/>
            <person name="Faraut T."/>
            <person name="Fievet G."/>
            <person name="Helmstetter N."/>
            <person name="King M."/>
            <person name="Knapp S.J."/>
            <person name="Lai Z."/>
            <person name="Le Paslier M.C."/>
            <person name="Lippi Y."/>
            <person name="Lorenzon L."/>
            <person name="Mandel J.R."/>
            <person name="Marage G."/>
            <person name="Marchand G."/>
            <person name="Marquand E."/>
            <person name="Bret-Mestries E."/>
            <person name="Morien E."/>
            <person name="Nambeesan S."/>
            <person name="Nguyen T."/>
            <person name="Pegot-Espagnet P."/>
            <person name="Pouilly N."/>
            <person name="Raftis F."/>
            <person name="Sallet E."/>
            <person name="Schiex T."/>
            <person name="Thomas J."/>
            <person name="Vandecasteele C."/>
            <person name="Vares D."/>
            <person name="Vear F."/>
            <person name="Vautrin S."/>
            <person name="Crespi M."/>
            <person name="Mangin B."/>
            <person name="Burke J.M."/>
            <person name="Salse J."/>
            <person name="Munos S."/>
            <person name="Vincourt P."/>
            <person name="Rieseberg L.H."/>
            <person name="Langlade N.B."/>
        </authorList>
    </citation>
    <scope>NUCLEOTIDE SEQUENCE [LARGE SCALE GENOMIC DNA]</scope>
    <source>
        <strain evidence="4">cv. SF193</strain>
        <tissue evidence="2">Leaves</tissue>
    </source>
</reference>
<accession>A0A251VDU5</accession>